<proteinExistence type="predicted"/>
<accession>A0ABU6IYZ7</accession>
<dbReference type="Gene3D" id="1.10.1660.10">
    <property type="match status" value="1"/>
</dbReference>
<dbReference type="SUPFAM" id="SSF46955">
    <property type="entry name" value="Putative DNA-binding domain"/>
    <property type="match status" value="1"/>
</dbReference>
<dbReference type="InterPro" id="IPR000551">
    <property type="entry name" value="MerR-type_HTH_dom"/>
</dbReference>
<reference evidence="3 4" key="1">
    <citation type="submission" date="2024-01" db="EMBL/GenBank/DDBJ databases">
        <title>novel species in genus Adlercreutzia.</title>
        <authorList>
            <person name="Liu X."/>
        </authorList>
    </citation>
    <scope>NUCLEOTIDE SEQUENCE [LARGE SCALE GENOMIC DNA]</scope>
    <source>
        <strain evidence="3 4">R22</strain>
    </source>
</reference>
<evidence type="ECO:0000259" key="2">
    <source>
        <dbReference type="PROSITE" id="PS50937"/>
    </source>
</evidence>
<keyword evidence="4" id="KW-1185">Reference proteome</keyword>
<evidence type="ECO:0000313" key="4">
    <source>
        <dbReference type="Proteomes" id="UP001343724"/>
    </source>
</evidence>
<dbReference type="Proteomes" id="UP001343724">
    <property type="component" value="Unassembled WGS sequence"/>
</dbReference>
<dbReference type="InterPro" id="IPR047057">
    <property type="entry name" value="MerR_fam"/>
</dbReference>
<comment type="caution">
    <text evidence="3">The sequence shown here is derived from an EMBL/GenBank/DDBJ whole genome shotgun (WGS) entry which is preliminary data.</text>
</comment>
<dbReference type="Pfam" id="PF13411">
    <property type="entry name" value="MerR_1"/>
    <property type="match status" value="1"/>
</dbReference>
<feature type="domain" description="HTH merR-type" evidence="2">
    <location>
        <begin position="6"/>
        <end position="76"/>
    </location>
</feature>
<keyword evidence="1" id="KW-0238">DNA-binding</keyword>
<dbReference type="SMART" id="SM00422">
    <property type="entry name" value="HTH_MERR"/>
    <property type="match status" value="1"/>
</dbReference>
<evidence type="ECO:0000256" key="1">
    <source>
        <dbReference type="ARBA" id="ARBA00023125"/>
    </source>
</evidence>
<name>A0ABU6IYZ7_9ACTN</name>
<protein>
    <submittedName>
        <fullName evidence="3">MerR family transcriptional regulator</fullName>
    </submittedName>
</protein>
<dbReference type="PANTHER" id="PTHR30204">
    <property type="entry name" value="REDOX-CYCLING DRUG-SENSING TRANSCRIPTIONAL ACTIVATOR SOXR"/>
    <property type="match status" value="1"/>
</dbReference>
<dbReference type="InterPro" id="IPR009061">
    <property type="entry name" value="DNA-bd_dom_put_sf"/>
</dbReference>
<dbReference type="PANTHER" id="PTHR30204:SF97">
    <property type="entry name" value="MERR FAMILY REGULATORY PROTEIN"/>
    <property type="match status" value="1"/>
</dbReference>
<dbReference type="RefSeq" id="WP_326437918.1">
    <property type="nucleotide sequence ID" value="NZ_JAYMFH010000005.1"/>
</dbReference>
<gene>
    <name evidence="3" type="ORF">VJ920_06180</name>
</gene>
<organism evidence="3 4">
    <name type="scientific">Adlercreutzia shanghongiae</name>
    <dbReference type="NCBI Taxonomy" id="3111773"/>
    <lineage>
        <taxon>Bacteria</taxon>
        <taxon>Bacillati</taxon>
        <taxon>Actinomycetota</taxon>
        <taxon>Coriobacteriia</taxon>
        <taxon>Eggerthellales</taxon>
        <taxon>Eggerthellaceae</taxon>
        <taxon>Adlercreutzia</taxon>
    </lineage>
</organism>
<dbReference type="EMBL" id="JAYMFH010000005">
    <property type="protein sequence ID" value="MEC4294890.1"/>
    <property type="molecule type" value="Genomic_DNA"/>
</dbReference>
<evidence type="ECO:0000313" key="3">
    <source>
        <dbReference type="EMBL" id="MEC4294890.1"/>
    </source>
</evidence>
<sequence>MPQEKMLKFGAMAEANGISKKALRVYQGKGLIDPAYIDRISGYQYFNIAQSAQLDLVASLQSIGLSLDEIREIGEKKDAQYLRTRIDAAIADIEDRQRELTATRESAESLRANCDLFLSHPPCDVVLQEDIAPFPILEFSIPRDEPTLLDRETYSAAEQWEWIVHFVKRTIAERGWPSRLFRNVGYLVAPNELDDPYAWQRRAFVPASPASPESLESAQSIAGGPHLVIYRDIGYNEDGDGFDFLMIQKLWAHAREQGLSVAGDLFVEDIFPFARYFGTDEGLLHRYCLPVKSTPVSATSRECAR</sequence>
<dbReference type="PROSITE" id="PS50937">
    <property type="entry name" value="HTH_MERR_2"/>
    <property type="match status" value="1"/>
</dbReference>